<dbReference type="AlphaFoldDB" id="A0A415TYY6"/>
<accession>A0A415TYY6</accession>
<evidence type="ECO:0000313" key="2">
    <source>
        <dbReference type="EMBL" id="RHN11052.1"/>
    </source>
</evidence>
<dbReference type="Proteomes" id="UP000283700">
    <property type="component" value="Unassembled WGS sequence"/>
</dbReference>
<dbReference type="InterPro" id="IPR038461">
    <property type="entry name" value="Schlafen_AlbA_2_dom_sf"/>
</dbReference>
<dbReference type="PANTHER" id="PTHR30595:SF6">
    <property type="entry name" value="SCHLAFEN ALBA-2 DOMAIN-CONTAINING PROTEIN"/>
    <property type="match status" value="1"/>
</dbReference>
<organism evidence="2 3">
    <name type="scientific">Anaerobutyricum hallii</name>
    <dbReference type="NCBI Taxonomy" id="39488"/>
    <lineage>
        <taxon>Bacteria</taxon>
        <taxon>Bacillati</taxon>
        <taxon>Bacillota</taxon>
        <taxon>Clostridia</taxon>
        <taxon>Lachnospirales</taxon>
        <taxon>Lachnospiraceae</taxon>
        <taxon>Anaerobutyricum</taxon>
    </lineage>
</organism>
<dbReference type="InterPro" id="IPR007421">
    <property type="entry name" value="Schlafen_AlbA_2_dom"/>
</dbReference>
<dbReference type="EMBL" id="QRQO01000041">
    <property type="protein sequence ID" value="RHN11052.1"/>
    <property type="molecule type" value="Genomic_DNA"/>
</dbReference>
<proteinExistence type="predicted"/>
<keyword evidence="2" id="KW-0067">ATP-binding</keyword>
<dbReference type="PANTHER" id="PTHR30595">
    <property type="entry name" value="GLPR-RELATED TRANSCRIPTIONAL REPRESSOR"/>
    <property type="match status" value="1"/>
</dbReference>
<feature type="domain" description="Schlafen AlbA-2" evidence="1">
    <location>
        <begin position="20"/>
        <end position="120"/>
    </location>
</feature>
<reference evidence="2 3" key="1">
    <citation type="submission" date="2018-08" db="EMBL/GenBank/DDBJ databases">
        <title>A genome reference for cultivated species of the human gut microbiota.</title>
        <authorList>
            <person name="Zou Y."/>
            <person name="Xue W."/>
            <person name="Luo G."/>
        </authorList>
    </citation>
    <scope>NUCLEOTIDE SEQUENCE [LARGE SCALE GENOMIC DNA]</scope>
    <source>
        <strain evidence="2 3">AF31-17AC</strain>
    </source>
</reference>
<sequence>MYLKKEFLETLQLDENHERECKLAEGGLPESIWETYSAFANTDGGTILLGVREHRDSFTINGLTDRQIAKYQKNFWSVLNDRNKISKNILLNHHVKVVECDGKKLLEIDIPAADRHDKPVYIGTDPMRGTYRRDYEGDFLCTEASI</sequence>
<dbReference type="Gene3D" id="3.30.950.30">
    <property type="entry name" value="Schlafen, AAA domain"/>
    <property type="match status" value="1"/>
</dbReference>
<gene>
    <name evidence="2" type="ORF">DWZ29_12485</name>
</gene>
<name>A0A415TYY6_9FIRM</name>
<keyword evidence="2" id="KW-0547">Nucleotide-binding</keyword>
<evidence type="ECO:0000313" key="3">
    <source>
        <dbReference type="Proteomes" id="UP000283700"/>
    </source>
</evidence>
<dbReference type="GO" id="GO:0005524">
    <property type="term" value="F:ATP binding"/>
    <property type="evidence" value="ECO:0007669"/>
    <property type="project" value="UniProtKB-KW"/>
</dbReference>
<dbReference type="Pfam" id="PF04326">
    <property type="entry name" value="SLFN_AlbA_2"/>
    <property type="match status" value="1"/>
</dbReference>
<evidence type="ECO:0000259" key="1">
    <source>
        <dbReference type="Pfam" id="PF04326"/>
    </source>
</evidence>
<protein>
    <submittedName>
        <fullName evidence="2">ATP-binding protein</fullName>
    </submittedName>
</protein>
<comment type="caution">
    <text evidence="2">The sequence shown here is derived from an EMBL/GenBank/DDBJ whole genome shotgun (WGS) entry which is preliminary data.</text>
</comment>